<dbReference type="SUPFAM" id="SSF55021">
    <property type="entry name" value="ACT-like"/>
    <property type="match status" value="1"/>
</dbReference>
<evidence type="ECO:0000256" key="7">
    <source>
        <dbReference type="ARBA" id="ARBA00023239"/>
    </source>
</evidence>
<dbReference type="NCBIfam" id="NF008866">
    <property type="entry name" value="PRK11899.1"/>
    <property type="match status" value="1"/>
</dbReference>
<dbReference type="Gene3D" id="3.30.70.260">
    <property type="match status" value="1"/>
</dbReference>
<evidence type="ECO:0000313" key="13">
    <source>
        <dbReference type="Proteomes" id="UP000008495"/>
    </source>
</evidence>
<evidence type="ECO:0000256" key="9">
    <source>
        <dbReference type="PIRSR" id="PIRSR001500-2"/>
    </source>
</evidence>
<dbReference type="GO" id="GO:0009094">
    <property type="term" value="P:L-phenylalanine biosynthetic process"/>
    <property type="evidence" value="ECO:0007669"/>
    <property type="project" value="UniProtKB-UniPathway"/>
</dbReference>
<dbReference type="InterPro" id="IPR001086">
    <property type="entry name" value="Preph_deHydtase"/>
</dbReference>
<dbReference type="Gene3D" id="3.40.190.10">
    <property type="entry name" value="Periplasmic binding protein-like II"/>
    <property type="match status" value="2"/>
</dbReference>
<dbReference type="SUPFAM" id="SSF53850">
    <property type="entry name" value="Periplasmic binding protein-like II"/>
    <property type="match status" value="1"/>
</dbReference>
<accession>K6WC97</accession>
<dbReference type="PANTHER" id="PTHR21022">
    <property type="entry name" value="PREPHENATE DEHYDRATASE P PROTEIN"/>
    <property type="match status" value="1"/>
</dbReference>
<dbReference type="InterPro" id="IPR045865">
    <property type="entry name" value="ACT-like_dom_sf"/>
</dbReference>
<dbReference type="UniPathway" id="UPA00121">
    <property type="reaction ID" value="UER00345"/>
</dbReference>
<comment type="caution">
    <text evidence="12">The sequence shown here is derived from an EMBL/GenBank/DDBJ whole genome shotgun (WGS) entry which is preliminary data.</text>
</comment>
<dbReference type="PIRSF" id="PIRSF001500">
    <property type="entry name" value="Chor_mut_pdt_Ppr"/>
    <property type="match status" value="1"/>
</dbReference>
<keyword evidence="13" id="KW-1185">Reference proteome</keyword>
<gene>
    <name evidence="12" type="primary">pheA</name>
    <name evidence="12" type="ORF">AUCHE_27_00020</name>
</gene>
<comment type="pathway">
    <text evidence="1">Amino-acid biosynthesis; L-phenylalanine biosynthesis; phenylpyruvate from prephenate: step 1/1.</text>
</comment>
<dbReference type="EMBL" id="BAGZ01000027">
    <property type="protein sequence ID" value="GAB79472.1"/>
    <property type="molecule type" value="Genomic_DNA"/>
</dbReference>
<evidence type="ECO:0000259" key="11">
    <source>
        <dbReference type="PROSITE" id="PS51671"/>
    </source>
</evidence>
<evidence type="ECO:0000256" key="5">
    <source>
        <dbReference type="ARBA" id="ARBA00023141"/>
    </source>
</evidence>
<evidence type="ECO:0000256" key="2">
    <source>
        <dbReference type="ARBA" id="ARBA00013147"/>
    </source>
</evidence>
<dbReference type="PANTHER" id="PTHR21022:SF19">
    <property type="entry name" value="PREPHENATE DEHYDRATASE-RELATED"/>
    <property type="match status" value="1"/>
</dbReference>
<dbReference type="eggNOG" id="COG0077">
    <property type="taxonomic scope" value="Bacteria"/>
</dbReference>
<dbReference type="RefSeq" id="WP_006504231.1">
    <property type="nucleotide sequence ID" value="NZ_BAGZ01000027.1"/>
</dbReference>
<evidence type="ECO:0000256" key="8">
    <source>
        <dbReference type="ARBA" id="ARBA00047848"/>
    </source>
</evidence>
<dbReference type="GO" id="GO:0005737">
    <property type="term" value="C:cytoplasm"/>
    <property type="evidence" value="ECO:0007669"/>
    <property type="project" value="TreeGrafter"/>
</dbReference>
<proteinExistence type="predicted"/>
<evidence type="ECO:0000256" key="1">
    <source>
        <dbReference type="ARBA" id="ARBA00004741"/>
    </source>
</evidence>
<dbReference type="Proteomes" id="UP000008495">
    <property type="component" value="Unassembled WGS sequence"/>
</dbReference>
<dbReference type="PROSITE" id="PS51171">
    <property type="entry name" value="PREPHENATE_DEHYDR_3"/>
    <property type="match status" value="1"/>
</dbReference>
<keyword evidence="6" id="KW-0584">Phenylalanine biosynthesis</keyword>
<dbReference type="CDD" id="cd13631">
    <property type="entry name" value="PBP2_Ct-PDT_like"/>
    <property type="match status" value="1"/>
</dbReference>
<dbReference type="InterPro" id="IPR008242">
    <property type="entry name" value="Chor_mutase/pphenate_deHydtase"/>
</dbReference>
<feature type="domain" description="ACT" evidence="11">
    <location>
        <begin position="201"/>
        <end position="278"/>
    </location>
</feature>
<evidence type="ECO:0000313" key="12">
    <source>
        <dbReference type="EMBL" id="GAB79472.1"/>
    </source>
</evidence>
<dbReference type="GO" id="GO:0004664">
    <property type="term" value="F:prephenate dehydratase activity"/>
    <property type="evidence" value="ECO:0007669"/>
    <property type="project" value="UniProtKB-EC"/>
</dbReference>
<name>K6WC97_9MICO</name>
<evidence type="ECO:0000256" key="6">
    <source>
        <dbReference type="ARBA" id="ARBA00023222"/>
    </source>
</evidence>
<dbReference type="PROSITE" id="PS51671">
    <property type="entry name" value="ACT"/>
    <property type="match status" value="1"/>
</dbReference>
<organism evidence="12 13">
    <name type="scientific">Austwickia chelonae NBRC 105200</name>
    <dbReference type="NCBI Taxonomy" id="1184607"/>
    <lineage>
        <taxon>Bacteria</taxon>
        <taxon>Bacillati</taxon>
        <taxon>Actinomycetota</taxon>
        <taxon>Actinomycetes</taxon>
        <taxon>Micrococcales</taxon>
        <taxon>Dermatophilaceae</taxon>
        <taxon>Austwickia</taxon>
    </lineage>
</organism>
<keyword evidence="4" id="KW-0028">Amino-acid biosynthesis</keyword>
<dbReference type="STRING" id="100225.SAMN05421595_2651"/>
<dbReference type="PROSITE" id="PS00857">
    <property type="entry name" value="PREPHENATE_DEHYDR_1"/>
    <property type="match status" value="1"/>
</dbReference>
<dbReference type="Pfam" id="PF00800">
    <property type="entry name" value="PDT"/>
    <property type="match status" value="1"/>
</dbReference>
<dbReference type="AlphaFoldDB" id="K6WC97"/>
<keyword evidence="5" id="KW-0057">Aromatic amino acid biosynthesis</keyword>
<evidence type="ECO:0000256" key="4">
    <source>
        <dbReference type="ARBA" id="ARBA00022605"/>
    </source>
</evidence>
<sequence>MPSTTARTRIVYQGEPGCNGHLACTEMYPGGQAAPCASFEETLDAVASGDADLAMIPIDNSLAGRVADIHNLLPTAGLHIVGEHFLRIRFELLGVPGATVEGARTVHSHIHALGQCRRLIAEWGLRPVIAGDTAGSAREVRDWGDPTKLSIAPRGAAELYGLDVLRRDVEDDPTNTTRFVVLAREGRLPGRDELQGPTMTSFVFRVRNIPSALYKALGGFATNGINMTKLESYMVGDQFAATMFLVEVEGHPEDPALSRALDELGFFTTEFRMLGVYPAHAHRRRSGASTGTVVDRSR</sequence>
<feature type="site" description="Essential for prephenate dehydratase activity" evidence="9">
    <location>
        <position position="177"/>
    </location>
</feature>
<dbReference type="InterPro" id="IPR002912">
    <property type="entry name" value="ACT_dom"/>
</dbReference>
<dbReference type="InterPro" id="IPR018528">
    <property type="entry name" value="Preph_deHydtase_CS"/>
</dbReference>
<dbReference type="EC" id="4.2.1.51" evidence="2"/>
<comment type="catalytic activity">
    <reaction evidence="8">
        <text>prephenate + H(+) = 3-phenylpyruvate + CO2 + H2O</text>
        <dbReference type="Rhea" id="RHEA:21648"/>
        <dbReference type="ChEBI" id="CHEBI:15377"/>
        <dbReference type="ChEBI" id="CHEBI:15378"/>
        <dbReference type="ChEBI" id="CHEBI:16526"/>
        <dbReference type="ChEBI" id="CHEBI:18005"/>
        <dbReference type="ChEBI" id="CHEBI:29934"/>
        <dbReference type="EC" id="4.2.1.51"/>
    </reaction>
</comment>
<evidence type="ECO:0000256" key="3">
    <source>
        <dbReference type="ARBA" id="ARBA00021872"/>
    </source>
</evidence>
<reference evidence="12 13" key="1">
    <citation type="submission" date="2012-08" db="EMBL/GenBank/DDBJ databases">
        <title>Whole genome shotgun sequence of Austwickia chelonae NBRC 105200.</title>
        <authorList>
            <person name="Yoshida I."/>
            <person name="Hosoyama A."/>
            <person name="Tsuchikane K."/>
            <person name="Katsumata H."/>
            <person name="Ando Y."/>
            <person name="Ohji S."/>
            <person name="Hamada M."/>
            <person name="Tamura T."/>
            <person name="Yamazoe A."/>
            <person name="Yamazaki S."/>
            <person name="Fujita N."/>
        </authorList>
    </citation>
    <scope>NUCLEOTIDE SEQUENCE [LARGE SCALE GENOMIC DNA]</scope>
    <source>
        <strain evidence="12 13">NBRC 105200</strain>
    </source>
</reference>
<dbReference type="CDD" id="cd04905">
    <property type="entry name" value="ACT_CM-PDT"/>
    <property type="match status" value="1"/>
</dbReference>
<keyword evidence="7" id="KW-0456">Lyase</keyword>
<dbReference type="OrthoDB" id="9802281at2"/>
<protein>
    <recommendedName>
        <fullName evidence="3">Prephenate dehydratase</fullName>
        <ecNumber evidence="2">4.2.1.51</ecNumber>
    </recommendedName>
</protein>
<evidence type="ECO:0000259" key="10">
    <source>
        <dbReference type="PROSITE" id="PS51171"/>
    </source>
</evidence>
<feature type="domain" description="Prephenate dehydratase" evidence="10">
    <location>
        <begin position="9"/>
        <end position="184"/>
    </location>
</feature>